<feature type="compositionally biased region" description="Basic and acidic residues" evidence="1">
    <location>
        <begin position="233"/>
        <end position="244"/>
    </location>
</feature>
<accession>A0A9W6HKI9</accession>
<organism evidence="2 3">
    <name type="scientific">Microbacterium dextranolyticum</name>
    <dbReference type="NCBI Taxonomy" id="36806"/>
    <lineage>
        <taxon>Bacteria</taxon>
        <taxon>Bacillati</taxon>
        <taxon>Actinomycetota</taxon>
        <taxon>Actinomycetes</taxon>
        <taxon>Micrococcales</taxon>
        <taxon>Microbacteriaceae</taxon>
        <taxon>Microbacterium</taxon>
    </lineage>
</organism>
<reference evidence="2" key="2">
    <citation type="submission" date="2023-01" db="EMBL/GenBank/DDBJ databases">
        <authorList>
            <person name="Sun Q."/>
            <person name="Evtushenko L."/>
        </authorList>
    </citation>
    <scope>NUCLEOTIDE SEQUENCE</scope>
    <source>
        <strain evidence="2">VKM Ac-1940</strain>
    </source>
</reference>
<evidence type="ECO:0000313" key="2">
    <source>
        <dbReference type="EMBL" id="GLJ94444.1"/>
    </source>
</evidence>
<feature type="region of interest" description="Disordered" evidence="1">
    <location>
        <begin position="233"/>
        <end position="258"/>
    </location>
</feature>
<reference evidence="2" key="1">
    <citation type="journal article" date="2014" name="Int. J. Syst. Evol. Microbiol.">
        <title>Complete genome sequence of Corynebacterium casei LMG S-19264T (=DSM 44701T), isolated from a smear-ripened cheese.</title>
        <authorList>
            <consortium name="US DOE Joint Genome Institute (JGI-PGF)"/>
            <person name="Walter F."/>
            <person name="Albersmeier A."/>
            <person name="Kalinowski J."/>
            <person name="Ruckert C."/>
        </authorList>
    </citation>
    <scope>NUCLEOTIDE SEQUENCE</scope>
    <source>
        <strain evidence="2">VKM Ac-1940</strain>
    </source>
</reference>
<dbReference type="RefSeq" id="WP_204962939.1">
    <property type="nucleotide sequence ID" value="NZ_BAAAUR010000008.1"/>
</dbReference>
<keyword evidence="3" id="KW-1185">Reference proteome</keyword>
<comment type="caution">
    <text evidence="2">The sequence shown here is derived from an EMBL/GenBank/DDBJ whole genome shotgun (WGS) entry which is preliminary data.</text>
</comment>
<dbReference type="AlphaFoldDB" id="A0A9W6HKI9"/>
<protein>
    <submittedName>
        <fullName evidence="2">Uncharacterized protein</fullName>
    </submittedName>
</protein>
<name>A0A9W6HKI9_9MICO</name>
<dbReference type="Proteomes" id="UP001142291">
    <property type="component" value="Unassembled WGS sequence"/>
</dbReference>
<feature type="compositionally biased region" description="Polar residues" evidence="1">
    <location>
        <begin position="245"/>
        <end position="255"/>
    </location>
</feature>
<evidence type="ECO:0000313" key="3">
    <source>
        <dbReference type="Proteomes" id="UP001142291"/>
    </source>
</evidence>
<sequence length="515" mass="55666">MPRHSATDNAVTQGIAAQVNYLESTRIAEFVSTLEQILVSETDELATVASREARAVLHLDLARINAQGIINANRGGSTGVHGFIAEYAEAGVTNAERAINGIRPLTRVLANNGPADLSSWGVPVQMKFYANPYNELLQSVHYRDMKMMFPQNHFEVFDRIMRGETYLEVDGSVLSARKVNAIREFIEQESTARGESYTNWMRPSKLEYAEVQRGAIGDTLDEKTAAMRQRAEEQRQRVRDDSDTTRASAAQQASPSWGEAAKVAGTAAAVQGALSFGMYLYRRHREGTHIWEFGKDDWREGGIETARGGLKGGVSGLAIYGLTQVCRMGAPAAAAVASGTIGLATAAANRRAGKLDDDEFADLVFFNAIEAAGAAVGASLGQVLIPIPILGAVVGSIAASMILGQGKKFLSRVENDAISAREAEIHAYVDGLDAELQAEYERILVEHDYYRDLQNRAFDITANIELQLLGSIELARSLGVAEEQILHTLAEADAYFLGAAPSQVESSSPEGSLPE</sequence>
<evidence type="ECO:0000256" key="1">
    <source>
        <dbReference type="SAM" id="MobiDB-lite"/>
    </source>
</evidence>
<proteinExistence type="predicted"/>
<gene>
    <name evidence="2" type="ORF">GCM10017591_05050</name>
</gene>
<dbReference type="EMBL" id="BSER01000002">
    <property type="protein sequence ID" value="GLJ94444.1"/>
    <property type="molecule type" value="Genomic_DNA"/>
</dbReference>